<evidence type="ECO:0000313" key="1">
    <source>
        <dbReference type="EMBL" id="RPF50273.1"/>
    </source>
</evidence>
<organism evidence="1 2">
    <name type="scientific">Aquisalibacillus elongatus</name>
    <dbReference type="NCBI Taxonomy" id="485577"/>
    <lineage>
        <taxon>Bacteria</taxon>
        <taxon>Bacillati</taxon>
        <taxon>Bacillota</taxon>
        <taxon>Bacilli</taxon>
        <taxon>Bacillales</taxon>
        <taxon>Bacillaceae</taxon>
        <taxon>Aquisalibacillus</taxon>
    </lineage>
</organism>
<name>A0A3N5AZ98_9BACI</name>
<evidence type="ECO:0000313" key="2">
    <source>
        <dbReference type="Proteomes" id="UP000276443"/>
    </source>
</evidence>
<protein>
    <submittedName>
        <fullName evidence="1">Uncharacterized protein</fullName>
    </submittedName>
</protein>
<dbReference type="PROSITE" id="PS51257">
    <property type="entry name" value="PROKAR_LIPOPROTEIN"/>
    <property type="match status" value="1"/>
</dbReference>
<keyword evidence="2" id="KW-1185">Reference proteome</keyword>
<dbReference type="AlphaFoldDB" id="A0A3N5AZ98"/>
<dbReference type="EMBL" id="RKRF01000013">
    <property type="protein sequence ID" value="RPF50273.1"/>
    <property type="molecule type" value="Genomic_DNA"/>
</dbReference>
<accession>A0A3N5AZ98</accession>
<dbReference type="Proteomes" id="UP000276443">
    <property type="component" value="Unassembled WGS sequence"/>
</dbReference>
<comment type="caution">
    <text evidence="1">The sequence shown here is derived from an EMBL/GenBank/DDBJ whole genome shotgun (WGS) entry which is preliminary data.</text>
</comment>
<sequence length="137" mass="15840">MSTIQKLITVGILIVFLFGCQEDQESEANPEPVIDVEFLSVEDELPKKANEWLQRSMKSGGVHNYSLEGEEYVYAQGFEQAKASYFYEEFDGRSHSTVQTTFLKGDELDEVLIRVKFNKEINSVTMDFIDDRDQFYN</sequence>
<reference evidence="1 2" key="1">
    <citation type="submission" date="2018-11" db="EMBL/GenBank/DDBJ databases">
        <title>Genomic Encyclopedia of Type Strains, Phase IV (KMG-IV): sequencing the most valuable type-strain genomes for metagenomic binning, comparative biology and taxonomic classification.</title>
        <authorList>
            <person name="Goeker M."/>
        </authorList>
    </citation>
    <scope>NUCLEOTIDE SEQUENCE [LARGE SCALE GENOMIC DNA]</scope>
    <source>
        <strain evidence="1 2">DSM 18090</strain>
    </source>
</reference>
<gene>
    <name evidence="1" type="ORF">EDC24_2708</name>
</gene>
<dbReference type="OrthoDB" id="2969254at2"/>
<dbReference type="RefSeq" id="WP_124223405.1">
    <property type="nucleotide sequence ID" value="NZ_RKRF01000013.1"/>
</dbReference>
<proteinExistence type="predicted"/>